<dbReference type="Proteomes" id="UP000663854">
    <property type="component" value="Unassembled WGS sequence"/>
</dbReference>
<dbReference type="EMBL" id="CAJNOL010000825">
    <property type="protein sequence ID" value="CAF1211215.1"/>
    <property type="molecule type" value="Genomic_DNA"/>
</dbReference>
<evidence type="ECO:0000313" key="1">
    <source>
        <dbReference type="EMBL" id="CAF1050254.1"/>
    </source>
</evidence>
<organism evidence="2 3">
    <name type="scientific">Rotaria sordida</name>
    <dbReference type="NCBI Taxonomy" id="392033"/>
    <lineage>
        <taxon>Eukaryota</taxon>
        <taxon>Metazoa</taxon>
        <taxon>Spiralia</taxon>
        <taxon>Gnathifera</taxon>
        <taxon>Rotifera</taxon>
        <taxon>Eurotatoria</taxon>
        <taxon>Bdelloidea</taxon>
        <taxon>Philodinida</taxon>
        <taxon>Philodinidae</taxon>
        <taxon>Rotaria</taxon>
    </lineage>
</organism>
<comment type="caution">
    <text evidence="2">The sequence shown here is derived from an EMBL/GenBank/DDBJ whole genome shotgun (WGS) entry which is preliminary data.</text>
</comment>
<protein>
    <submittedName>
        <fullName evidence="2">Uncharacterized protein</fullName>
    </submittedName>
</protein>
<accession>A0A814X4F0</accession>
<reference evidence="2" key="1">
    <citation type="submission" date="2021-02" db="EMBL/GenBank/DDBJ databases">
        <authorList>
            <person name="Nowell W R."/>
        </authorList>
    </citation>
    <scope>NUCLEOTIDE SEQUENCE</scope>
</reference>
<gene>
    <name evidence="2" type="ORF">JXQ802_LOCUS24946</name>
    <name evidence="1" type="ORF">PYM288_LOCUS17107</name>
</gene>
<dbReference type="EMBL" id="CAJNOH010000470">
    <property type="protein sequence ID" value="CAF1050254.1"/>
    <property type="molecule type" value="Genomic_DNA"/>
</dbReference>
<proteinExistence type="predicted"/>
<dbReference type="Proteomes" id="UP000663870">
    <property type="component" value="Unassembled WGS sequence"/>
</dbReference>
<dbReference type="AlphaFoldDB" id="A0A814X4F0"/>
<keyword evidence="3" id="KW-1185">Reference proteome</keyword>
<evidence type="ECO:0000313" key="2">
    <source>
        <dbReference type="EMBL" id="CAF1211215.1"/>
    </source>
</evidence>
<evidence type="ECO:0000313" key="3">
    <source>
        <dbReference type="Proteomes" id="UP000663870"/>
    </source>
</evidence>
<name>A0A814X4F0_9BILA</name>
<sequence>MILGTTVSNPVIDLTDCKMTHTEAVAQVILMGVQMPSDSECGGETTIACVSLEQINCDSIGCLRQLKMNSQCDITITAGTETNDEDGYKIGIALDSCIDTYISNTFQNVEEPTGGTTQYVATNGNTFTKETDHWSIRFTNYC</sequence>